<name>A0ABZ1DDF2_9TREE</name>
<feature type="region of interest" description="Disordered" evidence="1">
    <location>
        <begin position="171"/>
        <end position="200"/>
    </location>
</feature>
<reference evidence="2 3" key="1">
    <citation type="submission" date="2024-01" db="EMBL/GenBank/DDBJ databases">
        <title>Comparative genomics of Cryptococcus and Kwoniella reveals pathogenesis evolution and contrasting modes of karyotype evolution via chromosome fusion or intercentromeric recombination.</title>
        <authorList>
            <person name="Coelho M.A."/>
            <person name="David-Palma M."/>
            <person name="Shea T."/>
            <person name="Bowers K."/>
            <person name="McGinley-Smith S."/>
            <person name="Mohammad A.W."/>
            <person name="Gnirke A."/>
            <person name="Yurkov A.M."/>
            <person name="Nowrousian M."/>
            <person name="Sun S."/>
            <person name="Cuomo C.A."/>
            <person name="Heitman J."/>
        </authorList>
    </citation>
    <scope>NUCLEOTIDE SEQUENCE [LARGE SCALE GENOMIC DNA]</scope>
    <source>
        <strain evidence="2">CBS 11374</strain>
    </source>
</reference>
<keyword evidence="3" id="KW-1185">Reference proteome</keyword>
<dbReference type="GeneID" id="87959865"/>
<sequence>MGVYVSIMDADQTPEEKEAKLAQFQMDQDRPAQVMEDPSEEGFVREYPPFKAGSTTERHGARVMLVSSVINAGLTCHRASILFIVDPIFEENLLRAANLKRDAAESSLLGTRSVKDLQYNQNAEPDKDASSSSTIPSPQKRDTTEKDKTQRRRKVEQFLVLPFFSSGSCTFSTAQEEEDKSSSKSTPSDPGQAPSQKRPI</sequence>
<evidence type="ECO:0000313" key="2">
    <source>
        <dbReference type="EMBL" id="WRT70737.1"/>
    </source>
</evidence>
<dbReference type="Proteomes" id="UP001329825">
    <property type="component" value="Chromosome 11"/>
</dbReference>
<feature type="compositionally biased region" description="Basic and acidic residues" evidence="1">
    <location>
        <begin position="139"/>
        <end position="148"/>
    </location>
</feature>
<evidence type="ECO:0000256" key="1">
    <source>
        <dbReference type="SAM" id="MobiDB-lite"/>
    </source>
</evidence>
<organism evidence="2 3">
    <name type="scientific">Kwoniella shivajii</name>
    <dbReference type="NCBI Taxonomy" id="564305"/>
    <lineage>
        <taxon>Eukaryota</taxon>
        <taxon>Fungi</taxon>
        <taxon>Dikarya</taxon>
        <taxon>Basidiomycota</taxon>
        <taxon>Agaricomycotina</taxon>
        <taxon>Tremellomycetes</taxon>
        <taxon>Tremellales</taxon>
        <taxon>Cryptococcaceae</taxon>
        <taxon>Kwoniella</taxon>
    </lineage>
</organism>
<gene>
    <name evidence="2" type="ORF">IL334_007735</name>
</gene>
<evidence type="ECO:0000313" key="3">
    <source>
        <dbReference type="Proteomes" id="UP001329825"/>
    </source>
</evidence>
<proteinExistence type="predicted"/>
<protein>
    <submittedName>
        <fullName evidence="2">Uncharacterized protein</fullName>
    </submittedName>
</protein>
<dbReference type="RefSeq" id="XP_062795476.1">
    <property type="nucleotide sequence ID" value="XM_062939425.1"/>
</dbReference>
<feature type="region of interest" description="Disordered" evidence="1">
    <location>
        <begin position="115"/>
        <end position="153"/>
    </location>
</feature>
<accession>A0ABZ1DDF2</accession>
<dbReference type="EMBL" id="CP141891">
    <property type="protein sequence ID" value="WRT70737.1"/>
    <property type="molecule type" value="Genomic_DNA"/>
</dbReference>